<accession>A0AAV0D9S7</accession>
<dbReference type="EMBL" id="CAMAPF010000087">
    <property type="protein sequence ID" value="CAH9096230.1"/>
    <property type="molecule type" value="Genomic_DNA"/>
</dbReference>
<reference evidence="2" key="1">
    <citation type="submission" date="2022-07" db="EMBL/GenBank/DDBJ databases">
        <authorList>
            <person name="Macas J."/>
            <person name="Novak P."/>
            <person name="Neumann P."/>
        </authorList>
    </citation>
    <scope>NUCLEOTIDE SEQUENCE</scope>
</reference>
<comment type="caution">
    <text evidence="2">The sequence shown here is derived from an EMBL/GenBank/DDBJ whole genome shotgun (WGS) entry which is preliminary data.</text>
</comment>
<keyword evidence="3" id="KW-1185">Reference proteome</keyword>
<protein>
    <submittedName>
        <fullName evidence="2">Uncharacterized protein</fullName>
    </submittedName>
</protein>
<dbReference type="AlphaFoldDB" id="A0AAV0D9S7"/>
<name>A0AAV0D9S7_9ASTE</name>
<evidence type="ECO:0000313" key="2">
    <source>
        <dbReference type="EMBL" id="CAH9096230.1"/>
    </source>
</evidence>
<gene>
    <name evidence="2" type="ORF">CEPIT_LOCUS13666</name>
</gene>
<evidence type="ECO:0000313" key="3">
    <source>
        <dbReference type="Proteomes" id="UP001152523"/>
    </source>
</evidence>
<dbReference type="Proteomes" id="UP001152523">
    <property type="component" value="Unassembled WGS sequence"/>
</dbReference>
<proteinExistence type="predicted"/>
<organism evidence="2 3">
    <name type="scientific">Cuscuta epithymum</name>
    <dbReference type="NCBI Taxonomy" id="186058"/>
    <lineage>
        <taxon>Eukaryota</taxon>
        <taxon>Viridiplantae</taxon>
        <taxon>Streptophyta</taxon>
        <taxon>Embryophyta</taxon>
        <taxon>Tracheophyta</taxon>
        <taxon>Spermatophyta</taxon>
        <taxon>Magnoliopsida</taxon>
        <taxon>eudicotyledons</taxon>
        <taxon>Gunneridae</taxon>
        <taxon>Pentapetalae</taxon>
        <taxon>asterids</taxon>
        <taxon>lamiids</taxon>
        <taxon>Solanales</taxon>
        <taxon>Convolvulaceae</taxon>
        <taxon>Cuscuteae</taxon>
        <taxon>Cuscuta</taxon>
        <taxon>Cuscuta subgen. Cuscuta</taxon>
    </lineage>
</organism>
<sequence length="27" mass="3014">MDFRSSNQKLPSTTHNIENAISLLPEA</sequence>
<evidence type="ECO:0000256" key="1">
    <source>
        <dbReference type="SAM" id="MobiDB-lite"/>
    </source>
</evidence>
<feature type="region of interest" description="Disordered" evidence="1">
    <location>
        <begin position="1"/>
        <end position="27"/>
    </location>
</feature>
<feature type="compositionally biased region" description="Polar residues" evidence="1">
    <location>
        <begin position="1"/>
        <end position="19"/>
    </location>
</feature>